<evidence type="ECO:0000313" key="2">
    <source>
        <dbReference type="Proteomes" id="UP001583186"/>
    </source>
</evidence>
<proteinExistence type="predicted"/>
<sequence length="173" mass="18731">MPVPSHSYSVPVFVSGLQTLSYLLTKAADYASKNNIPPSNLAGACLPPDKKALSHQIRGAARVAKNSVAYLTDAEIPDIEGPVDTLDDLQAHIAEAIVILERAGGPNAFGKDDTSELMFSWEQTQQTTTVHKYVTGFALPDFFFHLGNVYTILKTQGVPLSKTDYLHNFIAGP</sequence>
<reference evidence="1 2" key="1">
    <citation type="journal article" date="2024" name="IMA Fungus">
        <title>IMA Genome - F19 : A genome assembly and annotation guide to empower mycologists, including annotated draft genome sequences of Ceratocystis pirilliformis, Diaporthe australafricana, Fusarium ophioides, Paecilomyces lecythidis, and Sporothrix stenoceras.</title>
        <authorList>
            <person name="Aylward J."/>
            <person name="Wilson A.M."/>
            <person name="Visagie C.M."/>
            <person name="Spraker J."/>
            <person name="Barnes I."/>
            <person name="Buitendag C."/>
            <person name="Ceriani C."/>
            <person name="Del Mar Angel L."/>
            <person name="du Plessis D."/>
            <person name="Fuchs T."/>
            <person name="Gasser K."/>
            <person name="Kramer D."/>
            <person name="Li W."/>
            <person name="Munsamy K."/>
            <person name="Piso A."/>
            <person name="Price J.L."/>
            <person name="Sonnekus B."/>
            <person name="Thomas C."/>
            <person name="van der Nest A."/>
            <person name="van Dijk A."/>
            <person name="van Heerden A."/>
            <person name="van Vuuren N."/>
            <person name="Yilmaz N."/>
            <person name="Duong T.A."/>
            <person name="van der Merwe N.A."/>
            <person name="Wingfield M.J."/>
            <person name="Wingfield B.D."/>
        </authorList>
    </citation>
    <scope>NUCLEOTIDE SEQUENCE [LARGE SCALE GENOMIC DNA]</scope>
    <source>
        <strain evidence="1 2">CMW 5346</strain>
    </source>
</reference>
<name>A0ABR3Z7D1_9PEZI</name>
<dbReference type="SUPFAM" id="SSF109854">
    <property type="entry name" value="DinB/YfiT-like putative metalloenzymes"/>
    <property type="match status" value="1"/>
</dbReference>
<keyword evidence="2" id="KW-1185">Reference proteome</keyword>
<dbReference type="Gene3D" id="1.20.120.450">
    <property type="entry name" value="dinb family like domain"/>
    <property type="match status" value="1"/>
</dbReference>
<dbReference type="PANTHER" id="PTHR36922">
    <property type="entry name" value="BLL2446 PROTEIN"/>
    <property type="match status" value="1"/>
</dbReference>
<dbReference type="InterPro" id="IPR018531">
    <property type="entry name" value="DUF1993"/>
</dbReference>
<comment type="caution">
    <text evidence="1">The sequence shown here is derived from an EMBL/GenBank/DDBJ whole genome shotgun (WGS) entry which is preliminary data.</text>
</comment>
<dbReference type="Pfam" id="PF09351">
    <property type="entry name" value="DUF1993"/>
    <property type="match status" value="1"/>
</dbReference>
<dbReference type="Proteomes" id="UP001583186">
    <property type="component" value="Unassembled WGS sequence"/>
</dbReference>
<organism evidence="1 2">
    <name type="scientific">Sporothrix stenoceras</name>
    <dbReference type="NCBI Taxonomy" id="5173"/>
    <lineage>
        <taxon>Eukaryota</taxon>
        <taxon>Fungi</taxon>
        <taxon>Dikarya</taxon>
        <taxon>Ascomycota</taxon>
        <taxon>Pezizomycotina</taxon>
        <taxon>Sordariomycetes</taxon>
        <taxon>Sordariomycetidae</taxon>
        <taxon>Ophiostomatales</taxon>
        <taxon>Ophiostomataceae</taxon>
        <taxon>Sporothrix</taxon>
    </lineage>
</organism>
<dbReference type="InterPro" id="IPR034660">
    <property type="entry name" value="DinB/YfiT-like"/>
</dbReference>
<dbReference type="EMBL" id="JAWCUI010000024">
    <property type="protein sequence ID" value="KAL1896082.1"/>
    <property type="molecule type" value="Genomic_DNA"/>
</dbReference>
<dbReference type="PANTHER" id="PTHR36922:SF1">
    <property type="entry name" value="DUF1993 DOMAIN-CONTAINING PROTEIN"/>
    <property type="match status" value="1"/>
</dbReference>
<accession>A0ABR3Z7D1</accession>
<protein>
    <submittedName>
        <fullName evidence="1">Uncharacterized protein</fullName>
    </submittedName>
</protein>
<gene>
    <name evidence="1" type="ORF">Sste5346_004821</name>
</gene>
<evidence type="ECO:0000313" key="1">
    <source>
        <dbReference type="EMBL" id="KAL1896082.1"/>
    </source>
</evidence>